<reference evidence="2 3" key="1">
    <citation type="submission" date="2016-11" db="EMBL/GenBank/DDBJ databases">
        <authorList>
            <person name="Jaros S."/>
            <person name="Januszkiewicz K."/>
            <person name="Wedrychowicz H."/>
        </authorList>
    </citation>
    <scope>NUCLEOTIDE SEQUENCE [LARGE SCALE GENOMIC DNA]</scope>
    <source>
        <strain evidence="2 3">GAS86</strain>
    </source>
</reference>
<dbReference type="AlphaFoldDB" id="A0A1N6F393"/>
<gene>
    <name evidence="2" type="ORF">SAMN05444168_1215</name>
</gene>
<sequence>MKLTQAAIAARLRPVSIEKAPMSEIKEMPLVELTAKDLPAYCPNPSMARWSAHPRVFIDVTHGEARCPYCGTRYKLRDGEVVKGH</sequence>
<dbReference type="Pfam" id="PF10276">
    <property type="entry name" value="zf-CHCC"/>
    <property type="match status" value="1"/>
</dbReference>
<dbReference type="Gene3D" id="2.60.260.40">
    <property type="entry name" value="q5lls5 like domains"/>
    <property type="match status" value="1"/>
</dbReference>
<evidence type="ECO:0000259" key="1">
    <source>
        <dbReference type="Pfam" id="PF10276"/>
    </source>
</evidence>
<feature type="domain" description="Zinc finger CHCC-type" evidence="1">
    <location>
        <begin position="52"/>
        <end position="74"/>
    </location>
</feature>
<name>A0A1N6F393_9BURK</name>
<dbReference type="EMBL" id="FSRM01000001">
    <property type="protein sequence ID" value="SIN89717.1"/>
    <property type="molecule type" value="Genomic_DNA"/>
</dbReference>
<proteinExistence type="predicted"/>
<protein>
    <submittedName>
        <fullName evidence="2">Uncharacterized conserved protein, contains Zn-finger domain</fullName>
    </submittedName>
</protein>
<evidence type="ECO:0000313" key="2">
    <source>
        <dbReference type="EMBL" id="SIN89717.1"/>
    </source>
</evidence>
<evidence type="ECO:0000313" key="3">
    <source>
        <dbReference type="Proteomes" id="UP000184693"/>
    </source>
</evidence>
<dbReference type="InterPro" id="IPR019401">
    <property type="entry name" value="Znf_CHCC"/>
</dbReference>
<dbReference type="Proteomes" id="UP000184693">
    <property type="component" value="Unassembled WGS sequence"/>
</dbReference>
<organism evidence="2 3">
    <name type="scientific">Paraburkholderia phenazinium</name>
    <dbReference type="NCBI Taxonomy" id="60549"/>
    <lineage>
        <taxon>Bacteria</taxon>
        <taxon>Pseudomonadati</taxon>
        <taxon>Pseudomonadota</taxon>
        <taxon>Betaproteobacteria</taxon>
        <taxon>Burkholderiales</taxon>
        <taxon>Burkholderiaceae</taxon>
        <taxon>Paraburkholderia</taxon>
    </lineage>
</organism>
<accession>A0A1N6F393</accession>